<dbReference type="GO" id="GO:0000166">
    <property type="term" value="F:nucleotide binding"/>
    <property type="evidence" value="ECO:0007669"/>
    <property type="project" value="InterPro"/>
</dbReference>
<evidence type="ECO:0000313" key="6">
    <source>
        <dbReference type="Proteomes" id="UP000232323"/>
    </source>
</evidence>
<accession>A0A250WWX2</accession>
<dbReference type="STRING" id="1157962.A0A250WWX2"/>
<evidence type="ECO:0000256" key="2">
    <source>
        <dbReference type="ARBA" id="ARBA00023242"/>
    </source>
</evidence>
<comment type="subcellular location">
    <subcellularLocation>
        <location evidence="1">Nucleus</location>
    </subcellularLocation>
</comment>
<dbReference type="EMBL" id="BEGY01000012">
    <property type="protein sequence ID" value="GAX75348.1"/>
    <property type="molecule type" value="Genomic_DNA"/>
</dbReference>
<dbReference type="GO" id="GO:0006352">
    <property type="term" value="P:DNA-templated transcription initiation"/>
    <property type="evidence" value="ECO:0007669"/>
    <property type="project" value="InterPro"/>
</dbReference>
<dbReference type="InterPro" id="IPR010997">
    <property type="entry name" value="HRDC-like_sf"/>
</dbReference>
<name>A0A250WWX2_9CHLO</name>
<dbReference type="SUPFAM" id="SSF47819">
    <property type="entry name" value="HRDC-like"/>
    <property type="match status" value="1"/>
</dbReference>
<evidence type="ECO:0000313" key="5">
    <source>
        <dbReference type="EMBL" id="GAX75348.1"/>
    </source>
</evidence>
<dbReference type="AlphaFoldDB" id="A0A250WWX2"/>
<dbReference type="InterPro" id="IPR045222">
    <property type="entry name" value="Rpb4-like"/>
</dbReference>
<evidence type="ECO:0000259" key="4">
    <source>
        <dbReference type="SMART" id="SM00657"/>
    </source>
</evidence>
<keyword evidence="2" id="KW-0539">Nucleus</keyword>
<gene>
    <name evidence="5" type="ORF">CEUSTIGMA_g2792.t1</name>
</gene>
<dbReference type="InterPro" id="IPR006590">
    <property type="entry name" value="RNA_pol_Rpb4/RPC9_core"/>
</dbReference>
<comment type="similarity">
    <text evidence="3">Belongs to the eukaryotic RPB4 RNA polymerase subunit family.</text>
</comment>
<sequence>METADVELERVLPQEEIPLVDKHVFKGAHVLTNSEINILLSSHLSYKRERNPSYLPPPVMQRTIDYVGKFNGGKNEEAMQQIRMILFEDFRFKEFEIGLISNLMPQSAEEAATLVPSLKDPERFPTEATLQAALDSISQYYSFD</sequence>
<dbReference type="GO" id="GO:0005634">
    <property type="term" value="C:nucleus"/>
    <property type="evidence" value="ECO:0007669"/>
    <property type="project" value="UniProtKB-SubCell"/>
</dbReference>
<dbReference type="Pfam" id="PF03874">
    <property type="entry name" value="RNA_pol_Rpb4"/>
    <property type="match status" value="1"/>
</dbReference>
<organism evidence="5 6">
    <name type="scientific">Chlamydomonas eustigma</name>
    <dbReference type="NCBI Taxonomy" id="1157962"/>
    <lineage>
        <taxon>Eukaryota</taxon>
        <taxon>Viridiplantae</taxon>
        <taxon>Chlorophyta</taxon>
        <taxon>core chlorophytes</taxon>
        <taxon>Chlorophyceae</taxon>
        <taxon>CS clade</taxon>
        <taxon>Chlamydomonadales</taxon>
        <taxon>Chlamydomonadaceae</taxon>
        <taxon>Chlamydomonas</taxon>
    </lineage>
</organism>
<dbReference type="Gene3D" id="1.20.1250.40">
    <property type="match status" value="1"/>
</dbReference>
<dbReference type="SMART" id="SM00657">
    <property type="entry name" value="RPOL4c"/>
    <property type="match status" value="1"/>
</dbReference>
<protein>
    <recommendedName>
        <fullName evidence="4">RNA polymerase Rpb4/RPC9 core domain-containing protein</fullName>
    </recommendedName>
</protein>
<comment type="caution">
    <text evidence="5">The sequence shown here is derived from an EMBL/GenBank/DDBJ whole genome shotgun (WGS) entry which is preliminary data.</text>
</comment>
<reference evidence="5 6" key="1">
    <citation type="submission" date="2017-08" db="EMBL/GenBank/DDBJ databases">
        <title>Acidophilic green algal genome provides insights into adaptation to an acidic environment.</title>
        <authorList>
            <person name="Hirooka S."/>
            <person name="Hirose Y."/>
            <person name="Kanesaki Y."/>
            <person name="Higuchi S."/>
            <person name="Fujiwara T."/>
            <person name="Onuma R."/>
            <person name="Era A."/>
            <person name="Ohbayashi R."/>
            <person name="Uzuka A."/>
            <person name="Nozaki H."/>
            <person name="Yoshikawa H."/>
            <person name="Miyagishima S.Y."/>
        </authorList>
    </citation>
    <scope>NUCLEOTIDE SEQUENCE [LARGE SCALE GENOMIC DNA]</scope>
    <source>
        <strain evidence="5 6">NIES-2499</strain>
    </source>
</reference>
<proteinExistence type="inferred from homology"/>
<dbReference type="InterPro" id="IPR038324">
    <property type="entry name" value="Rpb4/RPC9_sf"/>
</dbReference>
<keyword evidence="6" id="KW-1185">Reference proteome</keyword>
<dbReference type="InterPro" id="IPR005574">
    <property type="entry name" value="Rpb4/RPC9"/>
</dbReference>
<evidence type="ECO:0000256" key="1">
    <source>
        <dbReference type="ARBA" id="ARBA00004123"/>
    </source>
</evidence>
<dbReference type="PANTHER" id="PTHR21297">
    <property type="entry name" value="DNA-DIRECTED RNA POLYMERASE II"/>
    <property type="match status" value="1"/>
</dbReference>
<dbReference type="GO" id="GO:0030880">
    <property type="term" value="C:RNA polymerase complex"/>
    <property type="evidence" value="ECO:0007669"/>
    <property type="project" value="InterPro"/>
</dbReference>
<evidence type="ECO:0000256" key="3">
    <source>
        <dbReference type="ARBA" id="ARBA00025724"/>
    </source>
</evidence>
<feature type="domain" description="RNA polymerase Rpb4/RPC9 core" evidence="4">
    <location>
        <begin position="23"/>
        <end position="144"/>
    </location>
</feature>
<dbReference type="OrthoDB" id="2186918at2759"/>
<dbReference type="Proteomes" id="UP000232323">
    <property type="component" value="Unassembled WGS sequence"/>
</dbReference>